<feature type="transmembrane region" description="Helical" evidence="1">
    <location>
        <begin position="69"/>
        <end position="94"/>
    </location>
</feature>
<gene>
    <name evidence="2" type="ORF">MQH31_15000</name>
</gene>
<keyword evidence="1" id="KW-0472">Membrane</keyword>
<dbReference type="RefSeq" id="WP_243012722.1">
    <property type="nucleotide sequence ID" value="NZ_JALGAR010000004.1"/>
</dbReference>
<feature type="transmembrane region" description="Helical" evidence="1">
    <location>
        <begin position="41"/>
        <end position="63"/>
    </location>
</feature>
<dbReference type="AlphaFoldDB" id="A0AA41QXA8"/>
<dbReference type="GO" id="GO:0016747">
    <property type="term" value="F:acyltransferase activity, transferring groups other than amino-acyl groups"/>
    <property type="evidence" value="ECO:0007669"/>
    <property type="project" value="TreeGrafter"/>
</dbReference>
<dbReference type="PANTHER" id="PTHR48098">
    <property type="entry name" value="ENTEROCHELIN ESTERASE-RELATED"/>
    <property type="match status" value="1"/>
</dbReference>
<reference evidence="2" key="1">
    <citation type="submission" date="2022-03" db="EMBL/GenBank/DDBJ databases">
        <title>Cryobacterium sp. nov. strain ZS14-85, isolated from Antarctic soil.</title>
        <authorList>
            <person name="Li J."/>
            <person name="Niu G."/>
        </authorList>
    </citation>
    <scope>NUCLEOTIDE SEQUENCE</scope>
    <source>
        <strain evidence="2">ZS14-85</strain>
    </source>
</reference>
<dbReference type="InterPro" id="IPR029058">
    <property type="entry name" value="AB_hydrolase_fold"/>
</dbReference>
<dbReference type="PANTHER" id="PTHR48098:SF1">
    <property type="entry name" value="DIACYLGLYCEROL ACYLTRANSFERASE_MYCOLYLTRANSFERASE AG85A"/>
    <property type="match status" value="1"/>
</dbReference>
<accession>A0AA41QXA8</accession>
<dbReference type="InterPro" id="IPR050583">
    <property type="entry name" value="Mycobacterial_A85_antigen"/>
</dbReference>
<dbReference type="SUPFAM" id="SSF53474">
    <property type="entry name" value="alpha/beta-Hydrolases"/>
    <property type="match status" value="1"/>
</dbReference>
<keyword evidence="1" id="KW-1133">Transmembrane helix</keyword>
<organism evidence="2 3">
    <name type="scientific">Cryobacterium zhongshanensis</name>
    <dbReference type="NCBI Taxonomy" id="2928153"/>
    <lineage>
        <taxon>Bacteria</taxon>
        <taxon>Bacillati</taxon>
        <taxon>Actinomycetota</taxon>
        <taxon>Actinomycetes</taxon>
        <taxon>Micrococcales</taxon>
        <taxon>Microbacteriaceae</taxon>
        <taxon>Cryobacterium</taxon>
    </lineage>
</organism>
<proteinExistence type="predicted"/>
<evidence type="ECO:0000313" key="3">
    <source>
        <dbReference type="Proteomes" id="UP001165341"/>
    </source>
</evidence>
<dbReference type="EMBL" id="JALGAR010000004">
    <property type="protein sequence ID" value="MCI4659115.1"/>
    <property type="molecule type" value="Genomic_DNA"/>
</dbReference>
<keyword evidence="1" id="KW-0812">Transmembrane</keyword>
<keyword evidence="3" id="KW-1185">Reference proteome</keyword>
<evidence type="ECO:0000256" key="1">
    <source>
        <dbReference type="SAM" id="Phobius"/>
    </source>
</evidence>
<feature type="transmembrane region" description="Helical" evidence="1">
    <location>
        <begin position="106"/>
        <end position="126"/>
    </location>
</feature>
<dbReference type="Proteomes" id="UP001165341">
    <property type="component" value="Unassembled WGS sequence"/>
</dbReference>
<dbReference type="Gene3D" id="3.40.50.1820">
    <property type="entry name" value="alpha/beta hydrolase"/>
    <property type="match status" value="1"/>
</dbReference>
<protein>
    <submittedName>
        <fullName evidence="2">Esterase family protein</fullName>
    </submittedName>
</protein>
<dbReference type="Pfam" id="PF00756">
    <property type="entry name" value="Esterase"/>
    <property type="match status" value="1"/>
</dbReference>
<feature type="transmembrane region" description="Helical" evidence="1">
    <location>
        <begin position="12"/>
        <end position="34"/>
    </location>
</feature>
<sequence>MDVLGGLLRLDIVHPPVTLVAWALSAAAVVFLLARPPRGRWLLTVGIGIGSGLLAAVLTWFLTVRVFNLFGVGLGAVTYLWLAAACGAIGLALANLWKTRPLRRSIAAVSVLLFAATGALGINAGYGLDRTLGALLGINVLPPIALTAPTLRPGVGDERPGHASRPLWQTWTPPAGLPATGSIGSQAIPNPHSGFVARPAGVYLPPAALVPNAPALPLVILLMGQPGNPDPEQAAESLDRAAARHGGLAPIVVVADQLGNPAADPLCLDTARFGKVETYLTRDVVGWASANLNVIQDHRYWTIAGYSNGGQCAISLAAKHPDIWSNVLDISGEVSPGSEVPTRTLNDVFGGDQAAYDAQKPVNLLAAHRLPGDFAVFTVGALDTQFSGGQRILAAAAQDAGITTVYREVPGADHGGSALTGGLDLGFDALFPRLGLAPPPS</sequence>
<comment type="caution">
    <text evidence="2">The sequence shown here is derived from an EMBL/GenBank/DDBJ whole genome shotgun (WGS) entry which is preliminary data.</text>
</comment>
<evidence type="ECO:0000313" key="2">
    <source>
        <dbReference type="EMBL" id="MCI4659115.1"/>
    </source>
</evidence>
<name>A0AA41QXA8_9MICO</name>
<dbReference type="InterPro" id="IPR000801">
    <property type="entry name" value="Esterase-like"/>
</dbReference>